<reference evidence="2 3" key="1">
    <citation type="submission" date="2016-11" db="EMBL/GenBank/DDBJ databases">
        <authorList>
            <person name="Jaros S."/>
            <person name="Januszkiewicz K."/>
            <person name="Wedrychowicz H."/>
        </authorList>
    </citation>
    <scope>NUCLEOTIDE SEQUENCE [LARGE SCALE GENOMIC DNA]</scope>
    <source>
        <strain evidence="2 3">GAS86</strain>
    </source>
</reference>
<dbReference type="InterPro" id="IPR021267">
    <property type="entry name" value="DUF2844"/>
</dbReference>
<name>A0A1N6K4B3_9BURK</name>
<gene>
    <name evidence="2" type="ORF">SAMN05444168_5994</name>
</gene>
<dbReference type="RefSeq" id="WP_074267897.1">
    <property type="nucleotide sequence ID" value="NZ_FSRM01000002.1"/>
</dbReference>
<proteinExistence type="predicted"/>
<dbReference type="Pfam" id="PF11005">
    <property type="entry name" value="DUF2844"/>
    <property type="match status" value="1"/>
</dbReference>
<sequence>MRTSQLCVAIAIAMATFETATPAYAELGGPPTWSSSGTNNVTILAQRQSTASVTYSVNQTTLTSGTVVSEYVAQSGTVFAITWHGPKIAPLNTLLGTYFSAYLQGLSTARATMGGGSGPLSVQQSGLVVQTGGHMGAYTGRAYLPQAFPQGFSADDIQ</sequence>
<evidence type="ECO:0008006" key="4">
    <source>
        <dbReference type="Google" id="ProtNLM"/>
    </source>
</evidence>
<accession>A0A1N6K4B3</accession>
<feature type="chain" id="PRO_5012071279" description="DUF2844 domain-containing protein" evidence="1">
    <location>
        <begin position="26"/>
        <end position="158"/>
    </location>
</feature>
<dbReference type="EMBL" id="FSRM01000002">
    <property type="protein sequence ID" value="SIO51409.1"/>
    <property type="molecule type" value="Genomic_DNA"/>
</dbReference>
<keyword evidence="1" id="KW-0732">Signal</keyword>
<evidence type="ECO:0000313" key="3">
    <source>
        <dbReference type="Proteomes" id="UP000184693"/>
    </source>
</evidence>
<evidence type="ECO:0000313" key="2">
    <source>
        <dbReference type="EMBL" id="SIO51409.1"/>
    </source>
</evidence>
<organism evidence="2 3">
    <name type="scientific">Paraburkholderia phenazinium</name>
    <dbReference type="NCBI Taxonomy" id="60549"/>
    <lineage>
        <taxon>Bacteria</taxon>
        <taxon>Pseudomonadati</taxon>
        <taxon>Pseudomonadota</taxon>
        <taxon>Betaproteobacteria</taxon>
        <taxon>Burkholderiales</taxon>
        <taxon>Burkholderiaceae</taxon>
        <taxon>Paraburkholderia</taxon>
    </lineage>
</organism>
<protein>
    <recommendedName>
        <fullName evidence="4">DUF2844 domain-containing protein</fullName>
    </recommendedName>
</protein>
<dbReference type="OrthoDB" id="7561239at2"/>
<dbReference type="AlphaFoldDB" id="A0A1N6K4B3"/>
<dbReference type="Proteomes" id="UP000184693">
    <property type="component" value="Unassembled WGS sequence"/>
</dbReference>
<feature type="signal peptide" evidence="1">
    <location>
        <begin position="1"/>
        <end position="25"/>
    </location>
</feature>
<evidence type="ECO:0000256" key="1">
    <source>
        <dbReference type="SAM" id="SignalP"/>
    </source>
</evidence>